<dbReference type="Proteomes" id="UP000474104">
    <property type="component" value="Unassembled WGS sequence"/>
</dbReference>
<dbReference type="OrthoDB" id="2072022at2"/>
<proteinExistence type="predicted"/>
<reference evidence="2 3" key="1">
    <citation type="submission" date="2019-07" db="EMBL/GenBank/DDBJ databases">
        <title>Draft genome sequences of 15 bacterial species constituting the stable defined intestinal microbiota of the GM15 gnotobiotic mouse model.</title>
        <authorList>
            <person name="Elie C."/>
            <person name="Mathieu A."/>
            <person name="Saliou A."/>
            <person name="Darnaud M."/>
            <person name="Leulier F."/>
            <person name="Tamellini A."/>
        </authorList>
    </citation>
    <scope>NUCLEOTIDE SEQUENCE [LARGE SCALE GENOMIC DNA]</scope>
    <source>
        <strain evidence="3">ASF 502</strain>
    </source>
</reference>
<evidence type="ECO:0000313" key="2">
    <source>
        <dbReference type="EMBL" id="NDO69854.1"/>
    </source>
</evidence>
<protein>
    <submittedName>
        <fullName evidence="2">Uncharacterized protein</fullName>
    </submittedName>
</protein>
<feature type="compositionally biased region" description="Basic and acidic residues" evidence="1">
    <location>
        <begin position="1"/>
        <end position="13"/>
    </location>
</feature>
<gene>
    <name evidence="2" type="ORF">FMM80_14705</name>
</gene>
<name>A0A9X5C867_9FIRM</name>
<accession>A0A9X5C867</accession>
<sequence>MLNTASKEEDINKGNRIAWGEGSRTGTREAAAVYVFRECEREVRDARDNEQMEGRMEPYGRKNAE</sequence>
<evidence type="ECO:0000256" key="1">
    <source>
        <dbReference type="SAM" id="MobiDB-lite"/>
    </source>
</evidence>
<feature type="region of interest" description="Disordered" evidence="1">
    <location>
        <begin position="1"/>
        <end position="25"/>
    </location>
</feature>
<evidence type="ECO:0000313" key="3">
    <source>
        <dbReference type="Proteomes" id="UP000474104"/>
    </source>
</evidence>
<dbReference type="EMBL" id="VIRB01000085">
    <property type="protein sequence ID" value="NDO69854.1"/>
    <property type="molecule type" value="Genomic_DNA"/>
</dbReference>
<feature type="region of interest" description="Disordered" evidence="1">
    <location>
        <begin position="45"/>
        <end position="65"/>
    </location>
</feature>
<organism evidence="2 3">
    <name type="scientific">Schaedlerella arabinosiphila</name>
    <dbReference type="NCBI Taxonomy" id="2044587"/>
    <lineage>
        <taxon>Bacteria</taxon>
        <taxon>Bacillati</taxon>
        <taxon>Bacillota</taxon>
        <taxon>Clostridia</taxon>
        <taxon>Lachnospirales</taxon>
        <taxon>Lachnospiraceae</taxon>
        <taxon>Schaedlerella</taxon>
    </lineage>
</organism>
<dbReference type="RefSeq" id="WP_004075948.1">
    <property type="nucleotide sequence ID" value="NZ_VIRB01000085.1"/>
</dbReference>
<comment type="caution">
    <text evidence="2">The sequence shown here is derived from an EMBL/GenBank/DDBJ whole genome shotgun (WGS) entry which is preliminary data.</text>
</comment>
<dbReference type="AlphaFoldDB" id="A0A9X5C867"/>